<dbReference type="InterPro" id="IPR002888">
    <property type="entry name" value="2Fe-2S-bd"/>
</dbReference>
<evidence type="ECO:0000256" key="3">
    <source>
        <dbReference type="ARBA" id="ARBA00023002"/>
    </source>
</evidence>
<dbReference type="InterPro" id="IPR006058">
    <property type="entry name" value="2Fe2S_fd_BS"/>
</dbReference>
<evidence type="ECO:0000256" key="2">
    <source>
        <dbReference type="ARBA" id="ARBA00022723"/>
    </source>
</evidence>
<evidence type="ECO:0000259" key="6">
    <source>
        <dbReference type="PROSITE" id="PS51085"/>
    </source>
</evidence>
<dbReference type="Gene3D" id="3.10.20.30">
    <property type="match status" value="1"/>
</dbReference>
<keyword evidence="3" id="KW-0560">Oxidoreductase</keyword>
<dbReference type="SUPFAM" id="SSF47741">
    <property type="entry name" value="CO dehydrogenase ISP C-domain like"/>
    <property type="match status" value="1"/>
</dbReference>
<name>A0A556AV37_9BURK</name>
<keyword evidence="1" id="KW-0001">2Fe-2S</keyword>
<dbReference type="GO" id="GO:0016491">
    <property type="term" value="F:oxidoreductase activity"/>
    <property type="evidence" value="ECO:0007669"/>
    <property type="project" value="UniProtKB-KW"/>
</dbReference>
<accession>A0A556AV37</accession>
<evidence type="ECO:0000256" key="4">
    <source>
        <dbReference type="ARBA" id="ARBA00023004"/>
    </source>
</evidence>
<evidence type="ECO:0000313" key="8">
    <source>
        <dbReference type="Proteomes" id="UP000318405"/>
    </source>
</evidence>
<dbReference type="InterPro" id="IPR036010">
    <property type="entry name" value="2Fe-2S_ferredoxin-like_sf"/>
</dbReference>
<dbReference type="InterPro" id="IPR036884">
    <property type="entry name" value="2Fe-2S-bd_dom_sf"/>
</dbReference>
<feature type="domain" description="2Fe-2S ferredoxin-type" evidence="6">
    <location>
        <begin position="5"/>
        <end position="81"/>
    </location>
</feature>
<dbReference type="FunFam" id="3.10.20.30:FF:000020">
    <property type="entry name" value="Xanthine dehydrogenase iron-sulfur subunit"/>
    <property type="match status" value="1"/>
</dbReference>
<evidence type="ECO:0000256" key="5">
    <source>
        <dbReference type="ARBA" id="ARBA00023014"/>
    </source>
</evidence>
<dbReference type="GO" id="GO:0051537">
    <property type="term" value="F:2 iron, 2 sulfur cluster binding"/>
    <property type="evidence" value="ECO:0007669"/>
    <property type="project" value="UniProtKB-KW"/>
</dbReference>
<evidence type="ECO:0000313" key="7">
    <source>
        <dbReference type="EMBL" id="TSH96797.1"/>
    </source>
</evidence>
<dbReference type="SUPFAM" id="SSF54292">
    <property type="entry name" value="2Fe-2S ferredoxin-like"/>
    <property type="match status" value="1"/>
</dbReference>
<keyword evidence="5" id="KW-0411">Iron-sulfur</keyword>
<keyword evidence="4" id="KW-0408">Iron</keyword>
<dbReference type="CDD" id="cd00207">
    <property type="entry name" value="fer2"/>
    <property type="match status" value="1"/>
</dbReference>
<evidence type="ECO:0000256" key="1">
    <source>
        <dbReference type="ARBA" id="ARBA00022714"/>
    </source>
</evidence>
<dbReference type="InterPro" id="IPR012675">
    <property type="entry name" value="Beta-grasp_dom_sf"/>
</dbReference>
<dbReference type="RefSeq" id="WP_143947658.1">
    <property type="nucleotide sequence ID" value="NZ_BAABMB010000002.1"/>
</dbReference>
<keyword evidence="2" id="KW-0479">Metal-binding</keyword>
<comment type="caution">
    <text evidence="7">The sequence shown here is derived from an EMBL/GenBank/DDBJ whole genome shotgun (WGS) entry which is preliminary data.</text>
</comment>
<dbReference type="PANTHER" id="PTHR44379:SF5">
    <property type="entry name" value="OXIDOREDUCTASE WITH IRON-SULFUR SUBUNIT"/>
    <property type="match status" value="1"/>
</dbReference>
<organism evidence="7 8">
    <name type="scientific">Verticiella sediminum</name>
    <dbReference type="NCBI Taxonomy" id="1247510"/>
    <lineage>
        <taxon>Bacteria</taxon>
        <taxon>Pseudomonadati</taxon>
        <taxon>Pseudomonadota</taxon>
        <taxon>Betaproteobacteria</taxon>
        <taxon>Burkholderiales</taxon>
        <taxon>Alcaligenaceae</taxon>
        <taxon>Verticiella</taxon>
    </lineage>
</organism>
<dbReference type="Pfam" id="PF00111">
    <property type="entry name" value="Fer2"/>
    <property type="match status" value="1"/>
</dbReference>
<dbReference type="EMBL" id="VLTJ01000013">
    <property type="protein sequence ID" value="TSH96797.1"/>
    <property type="molecule type" value="Genomic_DNA"/>
</dbReference>
<protein>
    <submittedName>
        <fullName evidence="7">(2Fe-2S)-binding protein</fullName>
    </submittedName>
</protein>
<keyword evidence="8" id="KW-1185">Reference proteome</keyword>
<proteinExistence type="predicted"/>
<dbReference type="Gene3D" id="1.10.150.120">
    <property type="entry name" value="[2Fe-2S]-binding domain"/>
    <property type="match status" value="1"/>
</dbReference>
<dbReference type="InterPro" id="IPR051452">
    <property type="entry name" value="Diverse_Oxidoreductases"/>
</dbReference>
<sequence length="164" mass="17669">MSETHTIDLVVNGQAVSREVPARLTLADFLRQDLSLRGTHIGCEHGVCGACTVLLDGQSVRACLMFAVQAHGRELTTIEGLTPSDGLSPLQQGFCDHHSLQCGFCTPGMIVTAEAFLARGVVIDEESVREAVSGNICRCTGYLPIVDAVMDEGRRRGLVRNEDE</sequence>
<dbReference type="GO" id="GO:0046872">
    <property type="term" value="F:metal ion binding"/>
    <property type="evidence" value="ECO:0007669"/>
    <property type="project" value="UniProtKB-KW"/>
</dbReference>
<dbReference type="Pfam" id="PF01799">
    <property type="entry name" value="Fer2_2"/>
    <property type="match status" value="1"/>
</dbReference>
<reference evidence="7 8" key="1">
    <citation type="submission" date="2019-07" db="EMBL/GenBank/DDBJ databases">
        <title>Qingshengfaniella alkalisoli gen. nov., sp. nov., isolated from saline soil.</title>
        <authorList>
            <person name="Xu L."/>
            <person name="Huang X.-X."/>
            <person name="Sun J.-Q."/>
        </authorList>
    </citation>
    <scope>NUCLEOTIDE SEQUENCE [LARGE SCALE GENOMIC DNA]</scope>
    <source>
        <strain evidence="7 8">DSM 27279</strain>
    </source>
</reference>
<gene>
    <name evidence="7" type="ORF">FOZ76_08185</name>
</gene>
<dbReference type="AlphaFoldDB" id="A0A556AV37"/>
<dbReference type="Proteomes" id="UP000318405">
    <property type="component" value="Unassembled WGS sequence"/>
</dbReference>
<dbReference type="OrthoDB" id="9179439at2"/>
<dbReference type="InterPro" id="IPR001041">
    <property type="entry name" value="2Fe-2S_ferredoxin-type"/>
</dbReference>
<dbReference type="PROSITE" id="PS00197">
    <property type="entry name" value="2FE2S_FER_1"/>
    <property type="match status" value="1"/>
</dbReference>
<dbReference type="PROSITE" id="PS51085">
    <property type="entry name" value="2FE2S_FER_2"/>
    <property type="match status" value="1"/>
</dbReference>
<dbReference type="PANTHER" id="PTHR44379">
    <property type="entry name" value="OXIDOREDUCTASE WITH IRON-SULFUR SUBUNIT"/>
    <property type="match status" value="1"/>
</dbReference>